<reference evidence="2 3" key="1">
    <citation type="journal article" date="2011" name="J. Bacteriol.">
        <title>Genome sequence of the 1,4-dioxane-degrading Pseudonocardia dioxanivorans strain CB1190.</title>
        <authorList>
            <person name="Sales C.M."/>
            <person name="Mahendra S."/>
            <person name="Grostern A."/>
            <person name="Parales R.E."/>
            <person name="Goodwin L.A."/>
            <person name="Woyke T."/>
            <person name="Nolan M."/>
            <person name="Lapidus A."/>
            <person name="Chertkov O."/>
            <person name="Ovchinnikova G."/>
            <person name="Sczyrba A."/>
            <person name="Alvarez-Cohen L."/>
        </authorList>
    </citation>
    <scope>NUCLEOTIDE SEQUENCE [LARGE SCALE GENOMIC DNA]</scope>
    <source>
        <strain evidence="3">ATCC 55486 / DSM 44775 / JCM 13855 / CB1190</strain>
    </source>
</reference>
<evidence type="ECO:0000313" key="2">
    <source>
        <dbReference type="EMBL" id="AEA27884.1"/>
    </source>
</evidence>
<gene>
    <name evidence="2" type="ordered locus">Psed_5757</name>
</gene>
<evidence type="ECO:0000313" key="3">
    <source>
        <dbReference type="Proteomes" id="UP000007809"/>
    </source>
</evidence>
<dbReference type="RefSeq" id="WP_013677783.1">
    <property type="nucleotide sequence ID" value="NC_015312.1"/>
</dbReference>
<sequence length="205" mass="22452">MTTSTAGPEQLNDQTDDSEQHSLLINGILGALDETQAAVDAAMAAAERARLIDLLLDAAYPASDDSATRPWHELPHVHLRTIADSAEHTGKPSVVEPLLESRRAMAGRILDALTPELAPEPDPDVPGEQPVSTDTLRRWAVWADQIAEHADARRRLATNGARHLADHIRREIAYPLNRPDLDPAGYRDPSIFDQDRQDPAAEETS</sequence>
<dbReference type="STRING" id="675635.Psed_5757"/>
<accession>F4D196</accession>
<dbReference type="HOGENOM" id="CLU_1336597_0_0_11"/>
<dbReference type="KEGG" id="pdx:Psed_5757"/>
<dbReference type="AlphaFoldDB" id="F4D196"/>
<dbReference type="EMBL" id="CP002593">
    <property type="protein sequence ID" value="AEA27884.1"/>
    <property type="molecule type" value="Genomic_DNA"/>
</dbReference>
<keyword evidence="3" id="KW-1185">Reference proteome</keyword>
<organism evidence="2 3">
    <name type="scientific">Pseudonocardia dioxanivorans (strain ATCC 55486 / DSM 44775 / JCM 13855 / CB1190)</name>
    <dbReference type="NCBI Taxonomy" id="675635"/>
    <lineage>
        <taxon>Bacteria</taxon>
        <taxon>Bacillati</taxon>
        <taxon>Actinomycetota</taxon>
        <taxon>Actinomycetes</taxon>
        <taxon>Pseudonocardiales</taxon>
        <taxon>Pseudonocardiaceae</taxon>
        <taxon>Pseudonocardia</taxon>
    </lineage>
</organism>
<proteinExistence type="predicted"/>
<feature type="region of interest" description="Disordered" evidence="1">
    <location>
        <begin position="175"/>
        <end position="205"/>
    </location>
</feature>
<protein>
    <submittedName>
        <fullName evidence="2">Uncharacterized protein</fullName>
    </submittedName>
</protein>
<dbReference type="Proteomes" id="UP000007809">
    <property type="component" value="Chromosome"/>
</dbReference>
<name>F4D196_PSEUX</name>
<evidence type="ECO:0000256" key="1">
    <source>
        <dbReference type="SAM" id="MobiDB-lite"/>
    </source>
</evidence>